<keyword evidence="8" id="KW-1185">Reference proteome</keyword>
<proteinExistence type="predicted"/>
<dbReference type="GO" id="GO:0016020">
    <property type="term" value="C:membrane"/>
    <property type="evidence" value="ECO:0007669"/>
    <property type="project" value="UniProtKB-SubCell"/>
</dbReference>
<dbReference type="Pfam" id="PF15795">
    <property type="entry name" value="Spec3"/>
    <property type="match status" value="1"/>
</dbReference>
<dbReference type="PANTHER" id="PTHR21676">
    <property type="entry name" value="PROTEIN STUM"/>
    <property type="match status" value="1"/>
</dbReference>
<feature type="region of interest" description="Disordered" evidence="5">
    <location>
        <begin position="268"/>
        <end position="310"/>
    </location>
</feature>
<sequence length="337" mass="36744">MASQYPPPPRAAPPTYDEAIRDVPPPPAYRLYRRIASGNRLQSDTVDPKDIGQSKSAIYLPRMNMCWAVVCCIFNFIFPGLGTLISGFSVCFCCVKTDDLTKSDMVLSVVTCTILGLLQMALTPLIFFGWIWSCLWGCAFIGASDTEYHGSSGDNNGESTAPTSNNIVSTQPYPCGSSPENDSQMYQYMHQYPPGVEPAMAYDNHNQTVYMTSQSGHYPQYDPPSYAQSIQPQVQNHNGASTITGEPNTVPLVTNPNPLGVSTVETDPNTMQEGPNANPVGPNASIVRSNSNTERSSCNDIHLPNSTGVETLNTPVAIDISNEDRPTQQSQIHSQHR</sequence>
<feature type="compositionally biased region" description="Polar residues" evidence="5">
    <location>
        <begin position="152"/>
        <end position="171"/>
    </location>
</feature>
<keyword evidence="4 6" id="KW-0472">Membrane</keyword>
<keyword evidence="2 6" id="KW-0812">Transmembrane</keyword>
<evidence type="ECO:0000313" key="7">
    <source>
        <dbReference type="EMBL" id="CAH1784965.1"/>
    </source>
</evidence>
<name>A0A8J1T4K0_OWEFU</name>
<dbReference type="InterPro" id="IPR026673">
    <property type="entry name" value="SPEC3/Stum"/>
</dbReference>
<comment type="caution">
    <text evidence="7">The sequence shown here is derived from an EMBL/GenBank/DDBJ whole genome shotgun (WGS) entry which is preliminary data.</text>
</comment>
<gene>
    <name evidence="7" type="ORF">OFUS_LOCUS11084</name>
</gene>
<accession>A0A8J1T4K0</accession>
<keyword evidence="3 6" id="KW-1133">Transmembrane helix</keyword>
<evidence type="ECO:0000256" key="4">
    <source>
        <dbReference type="ARBA" id="ARBA00023136"/>
    </source>
</evidence>
<dbReference type="Proteomes" id="UP000749559">
    <property type="component" value="Unassembled WGS sequence"/>
</dbReference>
<feature type="compositionally biased region" description="Pro residues" evidence="5">
    <location>
        <begin position="1"/>
        <end position="12"/>
    </location>
</feature>
<evidence type="ECO:0000313" key="8">
    <source>
        <dbReference type="Proteomes" id="UP000749559"/>
    </source>
</evidence>
<protein>
    <submittedName>
        <fullName evidence="7">Uncharacterized protein</fullName>
    </submittedName>
</protein>
<evidence type="ECO:0000256" key="1">
    <source>
        <dbReference type="ARBA" id="ARBA00004141"/>
    </source>
</evidence>
<evidence type="ECO:0000256" key="3">
    <source>
        <dbReference type="ARBA" id="ARBA00022989"/>
    </source>
</evidence>
<dbReference type="EMBL" id="CAIIXF020000005">
    <property type="protein sequence ID" value="CAH1784965.1"/>
    <property type="molecule type" value="Genomic_DNA"/>
</dbReference>
<evidence type="ECO:0000256" key="6">
    <source>
        <dbReference type="SAM" id="Phobius"/>
    </source>
</evidence>
<dbReference type="PANTHER" id="PTHR21676:SF1">
    <property type="entry name" value="PROTEIN STUM HOMOLOG"/>
    <property type="match status" value="1"/>
</dbReference>
<feature type="region of interest" description="Disordered" evidence="5">
    <location>
        <begin position="151"/>
        <end position="171"/>
    </location>
</feature>
<organism evidence="7 8">
    <name type="scientific">Owenia fusiformis</name>
    <name type="common">Polychaete worm</name>
    <dbReference type="NCBI Taxonomy" id="6347"/>
    <lineage>
        <taxon>Eukaryota</taxon>
        <taxon>Metazoa</taxon>
        <taxon>Spiralia</taxon>
        <taxon>Lophotrochozoa</taxon>
        <taxon>Annelida</taxon>
        <taxon>Polychaeta</taxon>
        <taxon>Sedentaria</taxon>
        <taxon>Canalipalpata</taxon>
        <taxon>Sabellida</taxon>
        <taxon>Oweniida</taxon>
        <taxon>Oweniidae</taxon>
        <taxon>Owenia</taxon>
    </lineage>
</organism>
<feature type="transmembrane region" description="Helical" evidence="6">
    <location>
        <begin position="107"/>
        <end position="132"/>
    </location>
</feature>
<feature type="compositionally biased region" description="Polar residues" evidence="5">
    <location>
        <begin position="286"/>
        <end position="310"/>
    </location>
</feature>
<comment type="subcellular location">
    <subcellularLocation>
        <location evidence="1">Membrane</location>
        <topology evidence="1">Multi-pass membrane protein</topology>
    </subcellularLocation>
</comment>
<dbReference type="OrthoDB" id="361532at2759"/>
<evidence type="ECO:0000256" key="5">
    <source>
        <dbReference type="SAM" id="MobiDB-lite"/>
    </source>
</evidence>
<evidence type="ECO:0000256" key="2">
    <source>
        <dbReference type="ARBA" id="ARBA00022692"/>
    </source>
</evidence>
<feature type="region of interest" description="Disordered" evidence="5">
    <location>
        <begin position="1"/>
        <end position="21"/>
    </location>
</feature>
<reference evidence="7" key="1">
    <citation type="submission" date="2022-03" db="EMBL/GenBank/DDBJ databases">
        <authorList>
            <person name="Martin C."/>
        </authorList>
    </citation>
    <scope>NUCLEOTIDE SEQUENCE</scope>
</reference>
<feature type="transmembrane region" description="Helical" evidence="6">
    <location>
        <begin position="67"/>
        <end position="95"/>
    </location>
</feature>
<dbReference type="AlphaFoldDB" id="A0A8J1T4K0"/>